<gene>
    <name evidence="2" type="ORF">CYMTET_3829</name>
    <name evidence="1" type="ORF">CYMTET_41312</name>
</gene>
<reference evidence="1" key="2">
    <citation type="submission" date="2023-06" db="EMBL/GenBank/DDBJ databases">
        <title>Long-read-based genome assembly of the green algal bacterivore Cymbomonas tetramitiformis.</title>
        <authorList>
            <person name="Gyaltshen Y."/>
            <person name="Rozenberg A."/>
            <person name="Paasch A."/>
            <person name="Burns J.A."/>
            <person name="Warring S."/>
            <person name="Larson R."/>
            <person name="Maurer-Alcala X."/>
            <person name="Dacks J."/>
            <person name="Kim E."/>
        </authorList>
    </citation>
    <scope>NUCLEOTIDE SEQUENCE</scope>
    <source>
        <strain evidence="1">PLY_AMNH</strain>
    </source>
</reference>
<name>A0AAE0C6D3_9CHLO</name>
<evidence type="ECO:0000313" key="1">
    <source>
        <dbReference type="EMBL" id="KAK3249253.1"/>
    </source>
</evidence>
<comment type="caution">
    <text evidence="1">The sequence shown here is derived from an EMBL/GenBank/DDBJ whole genome shotgun (WGS) entry which is preliminary data.</text>
</comment>
<dbReference type="EMBL" id="LGRX02000403">
    <property type="protein sequence ID" value="KAK3288706.1"/>
    <property type="molecule type" value="Genomic_DNA"/>
</dbReference>
<evidence type="ECO:0000313" key="2">
    <source>
        <dbReference type="EMBL" id="KAK3288706.1"/>
    </source>
</evidence>
<keyword evidence="3" id="KW-1185">Reference proteome</keyword>
<evidence type="ECO:0000313" key="3">
    <source>
        <dbReference type="Proteomes" id="UP001190700"/>
    </source>
</evidence>
<dbReference type="Proteomes" id="UP001190700">
    <property type="component" value="Unassembled WGS sequence"/>
</dbReference>
<reference evidence="1 3" key="1">
    <citation type="journal article" date="2015" name="Genome Biol. Evol.">
        <title>Comparative Genomics of a Bacterivorous Green Alga Reveals Evolutionary Causalities and Consequences of Phago-Mixotrophic Mode of Nutrition.</title>
        <authorList>
            <person name="Burns J.A."/>
            <person name="Paasch A."/>
            <person name="Narechania A."/>
            <person name="Kim E."/>
        </authorList>
    </citation>
    <scope>NUCLEOTIDE SEQUENCE [LARGE SCALE GENOMIC DNA]</scope>
    <source>
        <strain evidence="1">PLY_AMNH</strain>
    </source>
</reference>
<protein>
    <submittedName>
        <fullName evidence="1">Uncharacterized protein</fullName>
    </submittedName>
</protein>
<accession>A0AAE0C6D3</accession>
<dbReference type="EMBL" id="LGRX02027498">
    <property type="protein sequence ID" value="KAK3249253.1"/>
    <property type="molecule type" value="Genomic_DNA"/>
</dbReference>
<sequence length="217" mass="23753">MDGVLLSTSIKGCVPLGKSLQSEHSKITYPAKFDPHPLLAMERKLVHENMAPDWRPTDATRKTHFYESLDPDFFSAVHVRHPMPFDITGVTFAELSNLVTNIYIGWKQQQERDAEQGASDKTALQAVSVDTIGNSKMDFEKFARVTPQRLTAIEAFLKAAHGNTCAADKYADSFAQACAACVAPVVLISAGDAPDFDVFAYGFAVGNSLSDEDDFDT</sequence>
<proteinExistence type="predicted"/>
<organism evidence="1 3">
    <name type="scientific">Cymbomonas tetramitiformis</name>
    <dbReference type="NCBI Taxonomy" id="36881"/>
    <lineage>
        <taxon>Eukaryota</taxon>
        <taxon>Viridiplantae</taxon>
        <taxon>Chlorophyta</taxon>
        <taxon>Pyramimonadophyceae</taxon>
        <taxon>Pyramimonadales</taxon>
        <taxon>Pyramimonadaceae</taxon>
        <taxon>Cymbomonas</taxon>
    </lineage>
</organism>
<dbReference type="AlphaFoldDB" id="A0AAE0C6D3"/>